<evidence type="ECO:0000313" key="1">
    <source>
        <dbReference type="EMBL" id="KAJ7989756.1"/>
    </source>
</evidence>
<proteinExistence type="predicted"/>
<organism evidence="1 2">
    <name type="scientific">Dallia pectoralis</name>
    <name type="common">Alaska blackfish</name>
    <dbReference type="NCBI Taxonomy" id="75939"/>
    <lineage>
        <taxon>Eukaryota</taxon>
        <taxon>Metazoa</taxon>
        <taxon>Chordata</taxon>
        <taxon>Craniata</taxon>
        <taxon>Vertebrata</taxon>
        <taxon>Euteleostomi</taxon>
        <taxon>Actinopterygii</taxon>
        <taxon>Neopterygii</taxon>
        <taxon>Teleostei</taxon>
        <taxon>Protacanthopterygii</taxon>
        <taxon>Esociformes</taxon>
        <taxon>Umbridae</taxon>
        <taxon>Dallia</taxon>
    </lineage>
</organism>
<protein>
    <submittedName>
        <fullName evidence="1">Uncharacterized protein</fullName>
    </submittedName>
</protein>
<evidence type="ECO:0000313" key="2">
    <source>
        <dbReference type="Proteomes" id="UP001157502"/>
    </source>
</evidence>
<sequence length="53" mass="6084">MCLWEFMQLPDCYPGRSCYCWHCCPAKSGHPLHLGHPQAKGLAFNHENHTSQD</sequence>
<name>A0ACC2FEF5_DALPE</name>
<keyword evidence="2" id="KW-1185">Reference proteome</keyword>
<comment type="caution">
    <text evidence="1">The sequence shown here is derived from an EMBL/GenBank/DDBJ whole genome shotgun (WGS) entry which is preliminary data.</text>
</comment>
<dbReference type="Proteomes" id="UP001157502">
    <property type="component" value="Chromosome 29"/>
</dbReference>
<reference evidence="1" key="1">
    <citation type="submission" date="2021-05" db="EMBL/GenBank/DDBJ databases">
        <authorList>
            <person name="Pan Q."/>
            <person name="Jouanno E."/>
            <person name="Zahm M."/>
            <person name="Klopp C."/>
            <person name="Cabau C."/>
            <person name="Louis A."/>
            <person name="Berthelot C."/>
            <person name="Parey E."/>
            <person name="Roest Crollius H."/>
            <person name="Montfort J."/>
            <person name="Robinson-Rechavi M."/>
            <person name="Bouchez O."/>
            <person name="Lampietro C."/>
            <person name="Lopez Roques C."/>
            <person name="Donnadieu C."/>
            <person name="Postlethwait J."/>
            <person name="Bobe J."/>
            <person name="Dillon D."/>
            <person name="Chandos A."/>
            <person name="von Hippel F."/>
            <person name="Guiguen Y."/>
        </authorList>
    </citation>
    <scope>NUCLEOTIDE SEQUENCE</scope>
    <source>
        <strain evidence="1">YG-Jan2019</strain>
    </source>
</reference>
<accession>A0ACC2FEF5</accession>
<gene>
    <name evidence="1" type="ORF">DPEC_G00307820</name>
</gene>
<dbReference type="EMBL" id="CM055756">
    <property type="protein sequence ID" value="KAJ7989756.1"/>
    <property type="molecule type" value="Genomic_DNA"/>
</dbReference>